<evidence type="ECO:0000313" key="1">
    <source>
        <dbReference type="EMBL" id="GGZ73616.1"/>
    </source>
</evidence>
<sequence length="114" mass="13222">MFINLENTFRAIRFALFMLVILLMSHSSYAVQPLEKLYALPGYPYEPLVRRAEKVAITYKQEGNMVRCNAEISQHDTHWKSEPRLIGQEAFDEAPLRSCLDRSDAKKLLKASYQ</sequence>
<gene>
    <name evidence="1" type="ORF">GCM10011274_34930</name>
</gene>
<organism evidence="1 2">
    <name type="scientific">Paraglaciecola chathamensis</name>
    <dbReference type="NCBI Taxonomy" id="368405"/>
    <lineage>
        <taxon>Bacteria</taxon>
        <taxon>Pseudomonadati</taxon>
        <taxon>Pseudomonadota</taxon>
        <taxon>Gammaproteobacteria</taxon>
        <taxon>Alteromonadales</taxon>
        <taxon>Alteromonadaceae</taxon>
        <taxon>Paraglaciecola</taxon>
    </lineage>
</organism>
<reference evidence="1" key="2">
    <citation type="submission" date="2020-09" db="EMBL/GenBank/DDBJ databases">
        <authorList>
            <person name="Sun Q."/>
            <person name="Kim S."/>
        </authorList>
    </citation>
    <scope>NUCLEOTIDE SEQUENCE</scope>
    <source>
        <strain evidence="1">KCTC 32337</strain>
    </source>
</reference>
<proteinExistence type="predicted"/>
<accession>A0A8H9IE15</accession>
<evidence type="ECO:0000313" key="2">
    <source>
        <dbReference type="Proteomes" id="UP000622604"/>
    </source>
</evidence>
<reference evidence="1" key="1">
    <citation type="journal article" date="2014" name="Int. J. Syst. Evol. Microbiol.">
        <title>Complete genome sequence of Corynebacterium casei LMG S-19264T (=DSM 44701T), isolated from a smear-ripened cheese.</title>
        <authorList>
            <consortium name="US DOE Joint Genome Institute (JGI-PGF)"/>
            <person name="Walter F."/>
            <person name="Albersmeier A."/>
            <person name="Kalinowski J."/>
            <person name="Ruckert C."/>
        </authorList>
    </citation>
    <scope>NUCLEOTIDE SEQUENCE</scope>
    <source>
        <strain evidence="1">KCTC 32337</strain>
    </source>
</reference>
<dbReference type="AlphaFoldDB" id="A0A8H9IE15"/>
<dbReference type="EMBL" id="BMZC01000011">
    <property type="protein sequence ID" value="GGZ73616.1"/>
    <property type="molecule type" value="Genomic_DNA"/>
</dbReference>
<comment type="caution">
    <text evidence="1">The sequence shown here is derived from an EMBL/GenBank/DDBJ whole genome shotgun (WGS) entry which is preliminary data.</text>
</comment>
<protein>
    <submittedName>
        <fullName evidence="1">Uncharacterized protein</fullName>
    </submittedName>
</protein>
<name>A0A8H9IE15_9ALTE</name>
<dbReference type="RefSeq" id="WP_013754545.1">
    <property type="nucleotide sequence ID" value="NZ_BMZC01000011.1"/>
</dbReference>
<dbReference type="Proteomes" id="UP000622604">
    <property type="component" value="Unassembled WGS sequence"/>
</dbReference>